<dbReference type="InterPro" id="IPR001763">
    <property type="entry name" value="Rhodanese-like_dom"/>
</dbReference>
<reference evidence="2" key="1">
    <citation type="submission" date="2020-05" db="EMBL/GenBank/DDBJ databases">
        <authorList>
            <person name="Chiriac C."/>
            <person name="Salcher M."/>
            <person name="Ghai R."/>
            <person name="Kavagutti S V."/>
        </authorList>
    </citation>
    <scope>NUCLEOTIDE SEQUENCE</scope>
</reference>
<name>A0A6J7TQ00_9ZZZZ</name>
<dbReference type="SMART" id="SM00450">
    <property type="entry name" value="RHOD"/>
    <property type="match status" value="1"/>
</dbReference>
<evidence type="ECO:0000313" key="2">
    <source>
        <dbReference type="EMBL" id="CAB5055551.1"/>
    </source>
</evidence>
<dbReference type="Pfam" id="PF17773">
    <property type="entry name" value="UPF0176_N"/>
    <property type="match status" value="1"/>
</dbReference>
<dbReference type="CDD" id="cd01518">
    <property type="entry name" value="RHOD_YceA"/>
    <property type="match status" value="1"/>
</dbReference>
<dbReference type="EMBL" id="CAFBQH010000102">
    <property type="protein sequence ID" value="CAB5055551.1"/>
    <property type="molecule type" value="Genomic_DNA"/>
</dbReference>
<dbReference type="InterPro" id="IPR020936">
    <property type="entry name" value="TrhO"/>
</dbReference>
<dbReference type="PANTHER" id="PTHR43268">
    <property type="entry name" value="THIOSULFATE SULFURTRANSFERASE/RHODANESE-LIKE DOMAIN-CONTAINING PROTEIN 2"/>
    <property type="match status" value="1"/>
</dbReference>
<feature type="domain" description="Rhodanese" evidence="1">
    <location>
        <begin position="108"/>
        <end position="203"/>
    </location>
</feature>
<organism evidence="2">
    <name type="scientific">freshwater metagenome</name>
    <dbReference type="NCBI Taxonomy" id="449393"/>
    <lineage>
        <taxon>unclassified sequences</taxon>
        <taxon>metagenomes</taxon>
        <taxon>ecological metagenomes</taxon>
    </lineage>
</organism>
<dbReference type="InterPro" id="IPR040503">
    <property type="entry name" value="TRHO_N"/>
</dbReference>
<protein>
    <submittedName>
        <fullName evidence="2">Unannotated protein</fullName>
    </submittedName>
</protein>
<dbReference type="Gene3D" id="3.30.70.100">
    <property type="match status" value="1"/>
</dbReference>
<dbReference type="SUPFAM" id="SSF52821">
    <property type="entry name" value="Rhodanese/Cell cycle control phosphatase"/>
    <property type="match status" value="1"/>
</dbReference>
<evidence type="ECO:0000259" key="1">
    <source>
        <dbReference type="PROSITE" id="PS50206"/>
    </source>
</evidence>
<dbReference type="AlphaFoldDB" id="A0A6J7TQ00"/>
<dbReference type="PROSITE" id="PS50206">
    <property type="entry name" value="RHODANESE_3"/>
    <property type="match status" value="1"/>
</dbReference>
<dbReference type="Pfam" id="PF12368">
    <property type="entry name" value="Rhodanese_C"/>
    <property type="match status" value="1"/>
</dbReference>
<gene>
    <name evidence="2" type="ORF">UFOPK4293_01385</name>
</gene>
<dbReference type="NCBIfam" id="NF001134">
    <property type="entry name" value="PRK00142.1-2"/>
    <property type="match status" value="1"/>
</dbReference>
<accession>A0A6J7TQ00</accession>
<dbReference type="InterPro" id="IPR036873">
    <property type="entry name" value="Rhodanese-like_dom_sf"/>
</dbReference>
<dbReference type="Gene3D" id="3.40.250.10">
    <property type="entry name" value="Rhodanese-like domain"/>
    <property type="match status" value="1"/>
</dbReference>
<proteinExistence type="predicted"/>
<dbReference type="PANTHER" id="PTHR43268:SF6">
    <property type="entry name" value="THIOSULFATE SULFURTRANSFERASE_RHODANESE-LIKE DOMAIN-CONTAINING PROTEIN 2"/>
    <property type="match status" value="1"/>
</dbReference>
<dbReference type="Pfam" id="PF00581">
    <property type="entry name" value="Rhodanese"/>
    <property type="match status" value="1"/>
</dbReference>
<sequence>MWQRTLCESLGLKGRIIISKHGINGTVGGELEAIKSYRRITREYPGFHNIDWKWSDGIGEDFPRLAIRVRDEIVTFGVPDELIVDENGVVGGGVHLKPHQVHALVAEKGDDVVFFDGRNAFEARIGKFRNAIVPDTRTTPDFITELESGKYDHLKDKPIVTYCTGGIRCEVLSVLMKNRGFNEVYQMDGGVVRYGETFKDDGLWDGSLYVFDRRIKVDFSKDAKILGSCQHCEGPSNQFYNCDVTTCRVRIILCDTCVEELPGILCPECLPAHSTDF</sequence>
<dbReference type="InterPro" id="IPR022111">
    <property type="entry name" value="Rhodanese_C"/>
</dbReference>